<dbReference type="Pfam" id="PF01554">
    <property type="entry name" value="MatE"/>
    <property type="match status" value="1"/>
</dbReference>
<keyword evidence="3" id="KW-0812">Transmembrane</keyword>
<keyword evidence="3" id="KW-0472">Membrane</keyword>
<feature type="compositionally biased region" description="Acidic residues" evidence="2">
    <location>
        <begin position="363"/>
        <end position="398"/>
    </location>
</feature>
<evidence type="ECO:0000256" key="1">
    <source>
        <dbReference type="ARBA" id="ARBA00010199"/>
    </source>
</evidence>
<evidence type="ECO:0000256" key="3">
    <source>
        <dbReference type="SAM" id="Phobius"/>
    </source>
</evidence>
<accession>A0A9W7G4S2</accession>
<feature type="transmembrane region" description="Helical" evidence="3">
    <location>
        <begin position="139"/>
        <end position="155"/>
    </location>
</feature>
<evidence type="ECO:0000256" key="2">
    <source>
        <dbReference type="SAM" id="MobiDB-lite"/>
    </source>
</evidence>
<proteinExistence type="inferred from homology"/>
<feature type="transmembrane region" description="Helical" evidence="3">
    <location>
        <begin position="175"/>
        <end position="198"/>
    </location>
</feature>
<feature type="region of interest" description="Disordered" evidence="2">
    <location>
        <begin position="352"/>
        <end position="404"/>
    </location>
</feature>
<dbReference type="GO" id="GO:0042910">
    <property type="term" value="F:xenobiotic transmembrane transporter activity"/>
    <property type="evidence" value="ECO:0007669"/>
    <property type="project" value="InterPro"/>
</dbReference>
<comment type="caution">
    <text evidence="4">The sequence shown here is derived from an EMBL/GenBank/DDBJ whole genome shotgun (WGS) entry which is preliminary data.</text>
</comment>
<feature type="transmembrane region" description="Helical" evidence="3">
    <location>
        <begin position="36"/>
        <end position="55"/>
    </location>
</feature>
<sequence length="404" mass="45052">MVLLRNVQAYLQAFGLFLPSAVVYEAVKRYLVCQGIIYPIAFSGFLGVGVHWVMIKTWGIGDFTGSGMSGEVDVNLTSGVLHRVAVTHGLQPVFVLYFVGLYCWFYKPHDPKTLPWGRMGTGGVYWGVVFEWRRVRKHVGLSASGIMSLSEWLYWEIQTFLISSLNNRLYMTAQAVVQSMVPLFYMAPLGLSIASGVIIGREIGLGEPEKVRKSTGSVMNIGLTLSLSMGLVVLLFKTQLISFYTNDVEVITTLNSMWSGVVLFVVFDQVFCVQGKILVSLGLQSDLAKLVFGSLYVVGIPLIYLHGIKDGGGVAEVWGVAWVPYAILNGGMWVVRRRVDYKGVVEELREGKGGKGEYRKVGEEEEEEEEEEELWEDAMEGGEFEGDFDDDEEMEEEGIELRIQ</sequence>
<dbReference type="OrthoDB" id="2126698at2759"/>
<feature type="transmembrane region" description="Helical" evidence="3">
    <location>
        <begin position="317"/>
        <end position="335"/>
    </location>
</feature>
<dbReference type="AlphaFoldDB" id="A0A9W7G4S2"/>
<comment type="similarity">
    <text evidence="1">Belongs to the multi antimicrobial extrusion (MATE) (TC 2.A.66.1) family.</text>
</comment>
<dbReference type="Proteomes" id="UP001165065">
    <property type="component" value="Unassembled WGS sequence"/>
</dbReference>
<dbReference type="PANTHER" id="PTHR11206">
    <property type="entry name" value="MULTIDRUG RESISTANCE PROTEIN"/>
    <property type="match status" value="1"/>
</dbReference>
<protein>
    <recommendedName>
        <fullName evidence="6">MATE efflux family protein</fullName>
    </recommendedName>
</protein>
<evidence type="ECO:0008006" key="6">
    <source>
        <dbReference type="Google" id="ProtNLM"/>
    </source>
</evidence>
<evidence type="ECO:0000313" key="4">
    <source>
        <dbReference type="EMBL" id="GMI33407.1"/>
    </source>
</evidence>
<evidence type="ECO:0000313" key="5">
    <source>
        <dbReference type="Proteomes" id="UP001165065"/>
    </source>
</evidence>
<gene>
    <name evidence="4" type="ORF">TrCOL_g5363</name>
</gene>
<feature type="transmembrane region" description="Helical" evidence="3">
    <location>
        <begin position="218"/>
        <end position="236"/>
    </location>
</feature>
<keyword evidence="3" id="KW-1133">Transmembrane helix</keyword>
<dbReference type="GO" id="GO:0015297">
    <property type="term" value="F:antiporter activity"/>
    <property type="evidence" value="ECO:0007669"/>
    <property type="project" value="InterPro"/>
</dbReference>
<keyword evidence="5" id="KW-1185">Reference proteome</keyword>
<dbReference type="EMBL" id="BRYA01000031">
    <property type="protein sequence ID" value="GMI33407.1"/>
    <property type="molecule type" value="Genomic_DNA"/>
</dbReference>
<reference evidence="5" key="1">
    <citation type="journal article" date="2023" name="Commun. Biol.">
        <title>Genome analysis of Parmales, the sister group of diatoms, reveals the evolutionary specialization of diatoms from phago-mixotrophs to photoautotrophs.</title>
        <authorList>
            <person name="Ban H."/>
            <person name="Sato S."/>
            <person name="Yoshikawa S."/>
            <person name="Yamada K."/>
            <person name="Nakamura Y."/>
            <person name="Ichinomiya M."/>
            <person name="Sato N."/>
            <person name="Blanc-Mathieu R."/>
            <person name="Endo H."/>
            <person name="Kuwata A."/>
            <person name="Ogata H."/>
        </authorList>
    </citation>
    <scope>NUCLEOTIDE SEQUENCE [LARGE SCALE GENOMIC DNA]</scope>
</reference>
<organism evidence="4 5">
    <name type="scientific">Triparma columacea</name>
    <dbReference type="NCBI Taxonomy" id="722753"/>
    <lineage>
        <taxon>Eukaryota</taxon>
        <taxon>Sar</taxon>
        <taxon>Stramenopiles</taxon>
        <taxon>Ochrophyta</taxon>
        <taxon>Bolidophyceae</taxon>
        <taxon>Parmales</taxon>
        <taxon>Triparmaceae</taxon>
        <taxon>Triparma</taxon>
    </lineage>
</organism>
<feature type="transmembrane region" description="Helical" evidence="3">
    <location>
        <begin position="85"/>
        <end position="105"/>
    </location>
</feature>
<feature type="compositionally biased region" description="Basic and acidic residues" evidence="2">
    <location>
        <begin position="352"/>
        <end position="362"/>
    </location>
</feature>
<dbReference type="InterPro" id="IPR002528">
    <property type="entry name" value="MATE_fam"/>
</dbReference>
<feature type="transmembrane region" description="Helical" evidence="3">
    <location>
        <begin position="256"/>
        <end position="275"/>
    </location>
</feature>
<name>A0A9W7G4S2_9STRA</name>
<feature type="transmembrane region" description="Helical" evidence="3">
    <location>
        <begin position="287"/>
        <end position="305"/>
    </location>
</feature>
<dbReference type="GO" id="GO:0016020">
    <property type="term" value="C:membrane"/>
    <property type="evidence" value="ECO:0007669"/>
    <property type="project" value="InterPro"/>
</dbReference>